<dbReference type="GO" id="GO:0005813">
    <property type="term" value="C:centrosome"/>
    <property type="evidence" value="ECO:0007669"/>
    <property type="project" value="TreeGrafter"/>
</dbReference>
<evidence type="ECO:0000256" key="4">
    <source>
        <dbReference type="SAM" id="Coils"/>
    </source>
</evidence>
<evidence type="ECO:0000313" key="5">
    <source>
        <dbReference type="EMBL" id="RWS12223.1"/>
    </source>
</evidence>
<comment type="subcellular location">
    <subcellularLocation>
        <location evidence="1">Cell projection</location>
        <location evidence="1">Cilium</location>
    </subcellularLocation>
</comment>
<dbReference type="GO" id="GO:0061512">
    <property type="term" value="P:protein localization to cilium"/>
    <property type="evidence" value="ECO:0007669"/>
    <property type="project" value="TreeGrafter"/>
</dbReference>
<evidence type="ECO:0000256" key="1">
    <source>
        <dbReference type="ARBA" id="ARBA00004138"/>
    </source>
</evidence>
<dbReference type="GO" id="GO:0097546">
    <property type="term" value="C:ciliary base"/>
    <property type="evidence" value="ECO:0007669"/>
    <property type="project" value="TreeGrafter"/>
</dbReference>
<gene>
    <name evidence="5" type="ORF">B4U79_06737</name>
</gene>
<dbReference type="InterPro" id="IPR028172">
    <property type="entry name" value="FT20"/>
</dbReference>
<dbReference type="GO" id="GO:0036064">
    <property type="term" value="C:ciliary basal body"/>
    <property type="evidence" value="ECO:0007669"/>
    <property type="project" value="TreeGrafter"/>
</dbReference>
<keyword evidence="2 4" id="KW-0175">Coiled coil</keyword>
<dbReference type="GO" id="GO:0097730">
    <property type="term" value="C:non-motile cilium"/>
    <property type="evidence" value="ECO:0007669"/>
    <property type="project" value="TreeGrafter"/>
</dbReference>
<evidence type="ECO:0000313" key="6">
    <source>
        <dbReference type="Proteomes" id="UP000285301"/>
    </source>
</evidence>
<evidence type="ECO:0000256" key="2">
    <source>
        <dbReference type="ARBA" id="ARBA00023054"/>
    </source>
</evidence>
<sequence length="131" mass="15007">MAEKLAAAGLFFDQANRIRVLDPEASEETLKLNNDCSQFIEGISNFKNIVDNFITVVDKLANDVEKSKIKALGSRNLLKSVSKQREAEKQQLMALIAEKRQELQRLKIQHESLLKEESEQNDLFEHLSHQQ</sequence>
<evidence type="ECO:0008006" key="7">
    <source>
        <dbReference type="Google" id="ProtNLM"/>
    </source>
</evidence>
<proteinExistence type="predicted"/>
<dbReference type="OrthoDB" id="10254896at2759"/>
<dbReference type="PANTHER" id="PTHR31978">
    <property type="entry name" value="INTRAFLAGELLAR TRANSPORT PROTEIN 20 HOMOLOG"/>
    <property type="match status" value="1"/>
</dbReference>
<accession>A0A3S3QQ28</accession>
<dbReference type="STRING" id="1965070.A0A3S3QQ28"/>
<dbReference type="GO" id="GO:0060271">
    <property type="term" value="P:cilium assembly"/>
    <property type="evidence" value="ECO:0007669"/>
    <property type="project" value="TreeGrafter"/>
</dbReference>
<comment type="caution">
    <text evidence="5">The sequence shown here is derived from an EMBL/GenBank/DDBJ whole genome shotgun (WGS) entry which is preliminary data.</text>
</comment>
<keyword evidence="6" id="KW-1185">Reference proteome</keyword>
<evidence type="ECO:0000256" key="3">
    <source>
        <dbReference type="ARBA" id="ARBA00023273"/>
    </source>
</evidence>
<organism evidence="5 6">
    <name type="scientific">Dinothrombium tinctorium</name>
    <dbReference type="NCBI Taxonomy" id="1965070"/>
    <lineage>
        <taxon>Eukaryota</taxon>
        <taxon>Metazoa</taxon>
        <taxon>Ecdysozoa</taxon>
        <taxon>Arthropoda</taxon>
        <taxon>Chelicerata</taxon>
        <taxon>Arachnida</taxon>
        <taxon>Acari</taxon>
        <taxon>Acariformes</taxon>
        <taxon>Trombidiformes</taxon>
        <taxon>Prostigmata</taxon>
        <taxon>Anystina</taxon>
        <taxon>Parasitengona</taxon>
        <taxon>Trombidioidea</taxon>
        <taxon>Trombidiidae</taxon>
        <taxon>Dinothrombium</taxon>
    </lineage>
</organism>
<keyword evidence="3" id="KW-0966">Cell projection</keyword>
<dbReference type="Pfam" id="PF14931">
    <property type="entry name" value="IFT20"/>
    <property type="match status" value="1"/>
</dbReference>
<dbReference type="GO" id="GO:0030990">
    <property type="term" value="C:intraciliary transport particle"/>
    <property type="evidence" value="ECO:0007669"/>
    <property type="project" value="TreeGrafter"/>
</dbReference>
<feature type="coiled-coil region" evidence="4">
    <location>
        <begin position="78"/>
        <end position="120"/>
    </location>
</feature>
<dbReference type="Proteomes" id="UP000285301">
    <property type="component" value="Unassembled WGS sequence"/>
</dbReference>
<dbReference type="AlphaFoldDB" id="A0A3S3QQ28"/>
<reference evidence="5 6" key="1">
    <citation type="journal article" date="2018" name="Gigascience">
        <title>Genomes of trombidid mites reveal novel predicted allergens and laterally-transferred genes associated with secondary metabolism.</title>
        <authorList>
            <person name="Dong X."/>
            <person name="Chaisiri K."/>
            <person name="Xia D."/>
            <person name="Armstrong S.D."/>
            <person name="Fang Y."/>
            <person name="Donnelly M.J."/>
            <person name="Kadowaki T."/>
            <person name="McGarry J.W."/>
            <person name="Darby A.C."/>
            <person name="Makepeace B.L."/>
        </authorList>
    </citation>
    <scope>NUCLEOTIDE SEQUENCE [LARGE SCALE GENOMIC DNA]</scope>
    <source>
        <strain evidence="5">UoL-WK</strain>
    </source>
</reference>
<dbReference type="EMBL" id="NCKU01001390">
    <property type="protein sequence ID" value="RWS12223.1"/>
    <property type="molecule type" value="Genomic_DNA"/>
</dbReference>
<dbReference type="GO" id="GO:0005737">
    <property type="term" value="C:cytoplasm"/>
    <property type="evidence" value="ECO:0007669"/>
    <property type="project" value="TreeGrafter"/>
</dbReference>
<protein>
    <recommendedName>
        <fullName evidence="7">Intraflagellar transport protein 20-like protein</fullName>
    </recommendedName>
</protein>
<name>A0A3S3QQ28_9ACAR</name>
<dbReference type="PANTHER" id="PTHR31978:SF1">
    <property type="entry name" value="INTRAFLAGELLAR TRANSPORT PROTEIN 20 HOMOLOG"/>
    <property type="match status" value="1"/>
</dbReference>